<dbReference type="EMBL" id="BK015052">
    <property type="protein sequence ID" value="DAD89110.1"/>
    <property type="molecule type" value="Genomic_DNA"/>
</dbReference>
<name>A0A8S5N3B9_9CAUD</name>
<evidence type="ECO:0000313" key="1">
    <source>
        <dbReference type="EMBL" id="DAD89110.1"/>
    </source>
</evidence>
<reference evidence="1" key="1">
    <citation type="journal article" date="2021" name="Proc. Natl. Acad. Sci. U.S.A.">
        <title>A Catalog of Tens of Thousands of Viruses from Human Metagenomes Reveals Hidden Associations with Chronic Diseases.</title>
        <authorList>
            <person name="Tisza M.J."/>
            <person name="Buck C.B."/>
        </authorList>
    </citation>
    <scope>NUCLEOTIDE SEQUENCE</scope>
    <source>
        <strain evidence="1">Ctv0N24</strain>
    </source>
</reference>
<protein>
    <submittedName>
        <fullName evidence="1">Uncharacterized protein</fullName>
    </submittedName>
</protein>
<accession>A0A8S5N3B9</accession>
<proteinExistence type="predicted"/>
<sequence length="62" mass="6852">MRTMALTMRTGISSPDFLENDLIFVLHFAPQDGACNSSVGHHRNLIEAEPCVRELRSLAQGP</sequence>
<organism evidence="1">
    <name type="scientific">Siphoviridae sp. ctv0N24</name>
    <dbReference type="NCBI Taxonomy" id="2826509"/>
    <lineage>
        <taxon>Viruses</taxon>
        <taxon>Duplodnaviria</taxon>
        <taxon>Heunggongvirae</taxon>
        <taxon>Uroviricota</taxon>
        <taxon>Caudoviricetes</taxon>
    </lineage>
</organism>